<dbReference type="PANTHER" id="PTHR34982:SF1">
    <property type="entry name" value="FLAGELLAR ASSEMBLY PROTEIN FLIH"/>
    <property type="match status" value="1"/>
</dbReference>
<dbReference type="PANTHER" id="PTHR34982">
    <property type="entry name" value="YOP PROTEINS TRANSLOCATION PROTEIN L"/>
    <property type="match status" value="1"/>
</dbReference>
<organism evidence="3 4">
    <name type="scientific">Novosphingobium barchaimii LL02</name>
    <dbReference type="NCBI Taxonomy" id="1114963"/>
    <lineage>
        <taxon>Bacteria</taxon>
        <taxon>Pseudomonadati</taxon>
        <taxon>Pseudomonadota</taxon>
        <taxon>Alphaproteobacteria</taxon>
        <taxon>Sphingomonadales</taxon>
        <taxon>Sphingomonadaceae</taxon>
        <taxon>Novosphingobium</taxon>
    </lineage>
</organism>
<dbReference type="GO" id="GO:0015031">
    <property type="term" value="P:protein transport"/>
    <property type="evidence" value="ECO:0007669"/>
    <property type="project" value="UniProtKB-KW"/>
</dbReference>
<protein>
    <submittedName>
        <fullName evidence="3">Flagellar biosynthesis protein</fullName>
    </submittedName>
</protein>
<reference evidence="3 4" key="1">
    <citation type="journal article" date="2015" name="G3 (Bethesda)">
        <title>Insights into Ongoing Evolution of the Hexachlorocyclohexane Catabolic Pathway from Comparative Genomics of Ten Sphingomonadaceae Strains.</title>
        <authorList>
            <person name="Pearce S.L."/>
            <person name="Oakeshott J.G."/>
            <person name="Pandey G."/>
        </authorList>
    </citation>
    <scope>NUCLEOTIDE SEQUENCE [LARGE SCALE GENOMIC DNA]</scope>
    <source>
        <strain evidence="3 4">LL02</strain>
    </source>
</reference>
<dbReference type="GO" id="GO:0005829">
    <property type="term" value="C:cytosol"/>
    <property type="evidence" value="ECO:0007669"/>
    <property type="project" value="TreeGrafter"/>
</dbReference>
<comment type="caution">
    <text evidence="3">The sequence shown here is derived from an EMBL/GenBank/DDBJ whole genome shotgun (WGS) entry which is preliminary data.</text>
</comment>
<keyword evidence="4" id="KW-1185">Reference proteome</keyword>
<evidence type="ECO:0000313" key="4">
    <source>
        <dbReference type="Proteomes" id="UP000052268"/>
    </source>
</evidence>
<evidence type="ECO:0000256" key="1">
    <source>
        <dbReference type="ARBA" id="ARBA00022448"/>
    </source>
</evidence>
<keyword evidence="3" id="KW-0282">Flagellum</keyword>
<keyword evidence="2" id="KW-0653">Protein transport</keyword>
<accession>A0A0J7XKZ9</accession>
<keyword evidence="3" id="KW-0966">Cell projection</keyword>
<gene>
    <name evidence="3" type="ORF">V474_24330</name>
</gene>
<evidence type="ECO:0000256" key="2">
    <source>
        <dbReference type="ARBA" id="ARBA00022927"/>
    </source>
</evidence>
<dbReference type="InterPro" id="IPR051472">
    <property type="entry name" value="T3SS_Stator/FliH"/>
</dbReference>
<evidence type="ECO:0000313" key="3">
    <source>
        <dbReference type="EMBL" id="KMS52676.1"/>
    </source>
</evidence>
<dbReference type="EMBL" id="JACU01000008">
    <property type="protein sequence ID" value="KMS52676.1"/>
    <property type="molecule type" value="Genomic_DNA"/>
</dbReference>
<sequence length="233" mass="24203">MKAAMDGFATIQPFGFDRVFQLVDTHAPEPQAAGEAGLVLPPEDLHEKVAELEARIERLHADHCAELTRARADGFEAGATQARSERAEALLSATDALHAGLGDIDARFDAAARAMLAEAGAVVLHAAQLLAGHAIDAAPARAVDEALGRALEQVAQGTAMVVRANPAMRAEIEALVAERRARAGRNLAVTVVDDAGVPEGDARIEWSAGGLNVDAEARRAAVMAELDGTLGAA</sequence>
<dbReference type="PATRIC" id="fig|1114963.3.peg.3720"/>
<proteinExistence type="predicted"/>
<dbReference type="Proteomes" id="UP000052268">
    <property type="component" value="Unassembled WGS sequence"/>
</dbReference>
<dbReference type="RefSeq" id="WP_059152744.1">
    <property type="nucleotide sequence ID" value="NZ_KQ130456.1"/>
</dbReference>
<keyword evidence="1" id="KW-0813">Transport</keyword>
<keyword evidence="3" id="KW-0969">Cilium</keyword>
<name>A0A0J7XKZ9_9SPHN</name>
<dbReference type="AlphaFoldDB" id="A0A0J7XKZ9"/>
<dbReference type="OrthoDB" id="7304298at2"/>